<evidence type="ECO:0000256" key="9">
    <source>
        <dbReference type="PIRSR" id="PIRSR000102-2"/>
    </source>
</evidence>
<dbReference type="GO" id="GO:0019674">
    <property type="term" value="P:NAD+ metabolic process"/>
    <property type="evidence" value="ECO:0007669"/>
    <property type="project" value="UniProtKB-ARBA"/>
</dbReference>
<dbReference type="InterPro" id="IPR015955">
    <property type="entry name" value="Lactate_DH/Glyco_Ohase_4_C"/>
</dbReference>
<keyword evidence="3 10" id="KW-0520">NAD</keyword>
<dbReference type="CDD" id="cd01336">
    <property type="entry name" value="MDH_cytoplasmic_cytosolic"/>
    <property type="match status" value="1"/>
</dbReference>
<feature type="binding site" evidence="10">
    <location>
        <begin position="168"/>
        <end position="170"/>
    </location>
    <ligand>
        <name>NAD(+)</name>
        <dbReference type="ChEBI" id="CHEBI:57540"/>
    </ligand>
</feature>
<feature type="binding site" evidence="10">
    <location>
        <position position="81"/>
    </location>
    <ligand>
        <name>NAD(+)</name>
        <dbReference type="ChEBI" id="CHEBI:57540"/>
    </ligand>
</feature>
<dbReference type="NCBIfam" id="NF003916">
    <property type="entry name" value="PRK05442.1"/>
    <property type="match status" value="1"/>
</dbReference>
<evidence type="ECO:0000256" key="12">
    <source>
        <dbReference type="RuleBase" id="RU003405"/>
    </source>
</evidence>
<dbReference type="InterPro" id="IPR022383">
    <property type="entry name" value="Lactate/malate_DH_C"/>
</dbReference>
<evidence type="ECO:0000256" key="10">
    <source>
        <dbReference type="PIRSR" id="PIRSR000102-3"/>
    </source>
</evidence>
<comment type="caution">
    <text evidence="16">The sequence shown here is derived from an EMBL/GenBank/DDBJ whole genome shotgun (WGS) entry which is preliminary data.</text>
</comment>
<comment type="function">
    <text evidence="4">Catalyzes the reduction of aromatic alpha-keto acids in the presence of NADH. Plays essential roles in the malate-aspartate shuttle and the tricarboxylic acid cycle, important in mitochondrial NADH supply for oxidative phosphorylation. Catalyzes the reduction of 2-oxoglutarate to 2-hydroxyglutarate, leading to elevated reactive oxygen species (ROS).</text>
</comment>
<evidence type="ECO:0000256" key="7">
    <source>
        <dbReference type="ARBA" id="ARBA00048554"/>
    </source>
</evidence>
<dbReference type="PANTHER" id="PTHR23382">
    <property type="entry name" value="MALATE DEHYDROGENASE"/>
    <property type="match status" value="1"/>
</dbReference>
<organism evidence="16 17">
    <name type="scientific">Microtus ochrogaster</name>
    <name type="common">Prairie vole</name>
    <dbReference type="NCBI Taxonomy" id="79684"/>
    <lineage>
        <taxon>Eukaryota</taxon>
        <taxon>Metazoa</taxon>
        <taxon>Chordata</taxon>
        <taxon>Craniata</taxon>
        <taxon>Vertebrata</taxon>
        <taxon>Euteleostomi</taxon>
        <taxon>Mammalia</taxon>
        <taxon>Eutheria</taxon>
        <taxon>Euarchontoglires</taxon>
        <taxon>Glires</taxon>
        <taxon>Rodentia</taxon>
        <taxon>Myomorpha</taxon>
        <taxon>Muroidea</taxon>
        <taxon>Cricetidae</taxon>
        <taxon>Arvicolinae</taxon>
        <taxon>Microtus</taxon>
    </lineage>
</organism>
<dbReference type="InterPro" id="IPR001236">
    <property type="entry name" value="Lactate/malate_DH_N"/>
</dbReference>
<evidence type="ECO:0000256" key="5">
    <source>
        <dbReference type="ARBA" id="ARBA00048099"/>
    </source>
</evidence>
<keyword evidence="13" id="KW-0732">Signal</keyword>
<dbReference type="PIRSF" id="PIRSF000102">
    <property type="entry name" value="Lac_mal_DH"/>
    <property type="match status" value="1"/>
</dbReference>
<evidence type="ECO:0000256" key="2">
    <source>
        <dbReference type="ARBA" id="ARBA00023002"/>
    </source>
</evidence>
<dbReference type="GO" id="GO:0047860">
    <property type="term" value="F:diiodophenylpyruvate reductase (NAD+) activity"/>
    <property type="evidence" value="ECO:0007669"/>
    <property type="project" value="UniProtKB-EC"/>
</dbReference>
<dbReference type="InterPro" id="IPR010945">
    <property type="entry name" value="Malate_DH_type2"/>
</dbReference>
<dbReference type="EC" id="1.1.1.37" evidence="12"/>
<evidence type="ECO:0000313" key="16">
    <source>
        <dbReference type="EMBL" id="KAH0521468.1"/>
    </source>
</evidence>
<dbReference type="Gene3D" id="3.40.50.720">
    <property type="entry name" value="NAD(P)-binding Rossmann-like Domain"/>
    <property type="match status" value="1"/>
</dbReference>
<evidence type="ECO:0000256" key="1">
    <source>
        <dbReference type="ARBA" id="ARBA00009613"/>
    </source>
</evidence>
<keyword evidence="2 11" id="KW-0560">Oxidoreductase</keyword>
<dbReference type="InterPro" id="IPR001252">
    <property type="entry name" value="Malate_DH_AS"/>
</dbReference>
<gene>
    <name evidence="16" type="ORF">LTLLF_101845</name>
</gene>
<dbReference type="SUPFAM" id="SSF56327">
    <property type="entry name" value="LDH C-terminal domain-like"/>
    <property type="match status" value="1"/>
</dbReference>
<comment type="similarity">
    <text evidence="1">Belongs to the LDH/MDH superfamily. MDH type 2 family.</text>
</comment>
<feature type="domain" description="Lactate/malate dehydrogenase C-terminal" evidence="15">
    <location>
        <begin position="195"/>
        <end position="389"/>
    </location>
</feature>
<dbReference type="Pfam" id="PF00056">
    <property type="entry name" value="Ldh_1_N"/>
    <property type="match status" value="1"/>
</dbReference>
<name>A0A8J6L5M5_MICOH</name>
<feature type="chain" id="PRO_5035223835" description="Malate dehydrogenase" evidence="13">
    <location>
        <begin position="20"/>
        <end position="393"/>
    </location>
</feature>
<dbReference type="EMBL" id="JAATJU010000099">
    <property type="protein sequence ID" value="KAH0521468.1"/>
    <property type="molecule type" value="Genomic_DNA"/>
</dbReference>
<feature type="signal peptide" evidence="13">
    <location>
        <begin position="1"/>
        <end position="19"/>
    </location>
</feature>
<evidence type="ECO:0000256" key="13">
    <source>
        <dbReference type="SAM" id="SignalP"/>
    </source>
</evidence>
<feature type="binding site" evidence="9">
    <location>
        <position position="131"/>
    </location>
    <ligand>
        <name>substrate</name>
    </ligand>
</feature>
<dbReference type="GO" id="GO:0030060">
    <property type="term" value="F:L-malate dehydrogenase (NAD+) activity"/>
    <property type="evidence" value="ECO:0007669"/>
    <property type="project" value="UniProtKB-EC"/>
</dbReference>
<comment type="catalytic activity">
    <reaction evidence="5">
        <text>(2R)-2-hydroxy-3-(4-hydroxyphenyl)propanoate + NAD(+) = 3-(4-hydroxyphenyl)pyruvate + NADH + H(+)</text>
        <dbReference type="Rhea" id="RHEA:10780"/>
        <dbReference type="ChEBI" id="CHEBI:10980"/>
        <dbReference type="ChEBI" id="CHEBI:15378"/>
        <dbReference type="ChEBI" id="CHEBI:36242"/>
        <dbReference type="ChEBI" id="CHEBI:57540"/>
        <dbReference type="ChEBI" id="CHEBI:57945"/>
    </reaction>
    <physiologicalReaction direction="right-to-left" evidence="5">
        <dbReference type="Rhea" id="RHEA:10782"/>
    </physiologicalReaction>
</comment>
<feature type="binding site" evidence="9">
    <location>
        <position position="137"/>
    </location>
    <ligand>
        <name>substrate</name>
    </ligand>
</feature>
<dbReference type="Proteomes" id="UP000710432">
    <property type="component" value="Unassembled WGS sequence"/>
</dbReference>
<accession>A0A8J6L5M5</accession>
<evidence type="ECO:0000256" key="4">
    <source>
        <dbReference type="ARBA" id="ARBA00045153"/>
    </source>
</evidence>
<comment type="catalytic activity">
    <reaction evidence="7">
        <text>(S)-malate + NAD(+) = oxaloacetate + NADH + H(+)</text>
        <dbReference type="Rhea" id="RHEA:21432"/>
        <dbReference type="ChEBI" id="CHEBI:15378"/>
        <dbReference type="ChEBI" id="CHEBI:15589"/>
        <dbReference type="ChEBI" id="CHEBI:16452"/>
        <dbReference type="ChEBI" id="CHEBI:57540"/>
        <dbReference type="ChEBI" id="CHEBI:57945"/>
        <dbReference type="EC" id="1.1.1.37"/>
    </reaction>
    <physiologicalReaction direction="left-to-right" evidence="7">
        <dbReference type="Rhea" id="RHEA:21433"/>
    </physiologicalReaction>
    <physiologicalReaction direction="right-to-left" evidence="7">
        <dbReference type="Rhea" id="RHEA:21434"/>
    </physiologicalReaction>
</comment>
<feature type="binding site" evidence="9">
    <location>
        <position position="170"/>
    </location>
    <ligand>
        <name>substrate</name>
    </ligand>
</feature>
<dbReference type="NCBIfam" id="TIGR01759">
    <property type="entry name" value="MalateDH-SF1"/>
    <property type="match status" value="1"/>
</dbReference>
<dbReference type="PROSITE" id="PS00068">
    <property type="entry name" value="MDH"/>
    <property type="match status" value="1"/>
</dbReference>
<evidence type="ECO:0000259" key="15">
    <source>
        <dbReference type="Pfam" id="PF02866"/>
    </source>
</evidence>
<feature type="binding site" evidence="10">
    <location>
        <position position="144"/>
    </location>
    <ligand>
        <name>NAD(+)</name>
        <dbReference type="ChEBI" id="CHEBI:57540"/>
    </ligand>
</feature>
<dbReference type="FunFam" id="3.90.110.10:FF:000002">
    <property type="entry name" value="Malate dehydrogenase"/>
    <property type="match status" value="1"/>
</dbReference>
<feature type="domain" description="Lactate/malate dehydrogenase N-terminal" evidence="14">
    <location>
        <begin position="45"/>
        <end position="191"/>
    </location>
</feature>
<evidence type="ECO:0000256" key="8">
    <source>
        <dbReference type="PIRSR" id="PIRSR000102-1"/>
    </source>
</evidence>
<dbReference type="FunFam" id="3.40.50.720:FF:000010">
    <property type="entry name" value="Malate dehydrogenase"/>
    <property type="match status" value="1"/>
</dbReference>
<feature type="active site" description="Proton acceptor" evidence="8">
    <location>
        <position position="226"/>
    </location>
</feature>
<evidence type="ECO:0000256" key="6">
    <source>
        <dbReference type="ARBA" id="ARBA00048549"/>
    </source>
</evidence>
<comment type="catalytic activity">
    <reaction evidence="6">
        <text>(S)-2-hydroxyglutarate + NAD(+) = 2-oxoglutarate + NADH + H(+)</text>
        <dbReference type="Rhea" id="RHEA:57172"/>
        <dbReference type="ChEBI" id="CHEBI:15378"/>
        <dbReference type="ChEBI" id="CHEBI:16782"/>
        <dbReference type="ChEBI" id="CHEBI:16810"/>
        <dbReference type="ChEBI" id="CHEBI:57540"/>
        <dbReference type="ChEBI" id="CHEBI:57945"/>
    </reaction>
    <physiologicalReaction direction="right-to-left" evidence="6">
        <dbReference type="Rhea" id="RHEA:57174"/>
    </physiologicalReaction>
</comment>
<evidence type="ECO:0000256" key="3">
    <source>
        <dbReference type="ARBA" id="ARBA00023027"/>
    </source>
</evidence>
<dbReference type="InterPro" id="IPR001557">
    <property type="entry name" value="L-lactate/malate_DH"/>
</dbReference>
<dbReference type="GO" id="GO:0006108">
    <property type="term" value="P:malate metabolic process"/>
    <property type="evidence" value="ECO:0007669"/>
    <property type="project" value="InterPro"/>
</dbReference>
<dbReference type="GO" id="GO:0006099">
    <property type="term" value="P:tricarboxylic acid cycle"/>
    <property type="evidence" value="ECO:0007669"/>
    <property type="project" value="UniProtKB-KW"/>
</dbReference>
<proteinExistence type="inferred from homology"/>
<dbReference type="Gene3D" id="3.90.110.10">
    <property type="entry name" value="Lactate dehydrogenase/glycoside hydrolase, family 4, C-terminal"/>
    <property type="match status" value="1"/>
</dbReference>
<dbReference type="HAMAP" id="MF_01517">
    <property type="entry name" value="Malate_dehydrog_2"/>
    <property type="match status" value="1"/>
</dbReference>
<dbReference type="Pfam" id="PF02866">
    <property type="entry name" value="Ldh_1_C"/>
    <property type="match status" value="1"/>
</dbReference>
<protein>
    <recommendedName>
        <fullName evidence="12">Malate dehydrogenase</fullName>
        <ecNumber evidence="12">1.1.1.37</ecNumber>
    </recommendedName>
</protein>
<evidence type="ECO:0000313" key="17">
    <source>
        <dbReference type="Proteomes" id="UP000710432"/>
    </source>
</evidence>
<sequence>MTTLLVVLNVLYLSTPENAGQISAVKLLQQQIQQSWKDTESEPIRVLVTGAAGQIAYSLLYSIGNGSVFGKDQPIILVLLDITPMMGVLDGVLMELQDCALPLLKDIIATDKEEVAFKDLDVAVLVGSMPRREGMERKDLLKANVKIFKAQGAALEKYAKKSVKVIVVGNPANTNCLTASKSAPSIPKENFSCLTRLDHNRAKSQIALKLGVTADDVKNVIIWGNHSSTQYPDVNHAKVKLQGKEVGVYEALKDDSWLKGEFITTVQQRGAAVIKARKLSSAMSAAKAISDHIRDIWFGTPEFDGSLCKPIPVVHDSVNLFQGEFVSMGVISDGNSYGVPDDLLYSFPVVIKNKSWKFVEGLPINDFSREKMDLTAKELAEEKETAFEFLSSA</sequence>
<dbReference type="SUPFAM" id="SSF51735">
    <property type="entry name" value="NAD(P)-binding Rossmann-fold domains"/>
    <property type="match status" value="1"/>
</dbReference>
<dbReference type="InterPro" id="IPR036291">
    <property type="entry name" value="NAD(P)-bd_dom_sf"/>
</dbReference>
<keyword evidence="12" id="KW-0816">Tricarboxylic acid cycle</keyword>
<dbReference type="InterPro" id="IPR011274">
    <property type="entry name" value="Malate_DH_NAD-dep_euk"/>
</dbReference>
<evidence type="ECO:0000256" key="11">
    <source>
        <dbReference type="RuleBase" id="RU003369"/>
    </source>
</evidence>
<dbReference type="AlphaFoldDB" id="A0A8J6L5M5"/>
<evidence type="ECO:0000259" key="14">
    <source>
        <dbReference type="Pfam" id="PF00056"/>
    </source>
</evidence>
<feature type="binding site" evidence="9">
    <location>
        <position position="201"/>
    </location>
    <ligand>
        <name>substrate</name>
    </ligand>
</feature>
<reference evidence="16" key="1">
    <citation type="submission" date="2020-03" db="EMBL/GenBank/DDBJ databases">
        <title>Studies in the Genomics of Life Span.</title>
        <authorList>
            <person name="Glass D."/>
        </authorList>
    </citation>
    <scope>NUCLEOTIDE SEQUENCE</scope>
    <source>
        <strain evidence="16">LTLLF</strain>
        <tissue evidence="16">Muscle</tissue>
    </source>
</reference>